<evidence type="ECO:0000256" key="6">
    <source>
        <dbReference type="ARBA" id="ARBA00022741"/>
    </source>
</evidence>
<keyword evidence="7" id="KW-0418">Kinase</keyword>
<reference evidence="20" key="2">
    <citation type="submission" date="2025-08" db="UniProtKB">
        <authorList>
            <consortium name="Ensembl"/>
        </authorList>
    </citation>
    <scope>IDENTIFICATION</scope>
</reference>
<dbReference type="SUPFAM" id="SSF55550">
    <property type="entry name" value="SH2 domain"/>
    <property type="match status" value="1"/>
</dbReference>
<dbReference type="SUPFAM" id="SSF56112">
    <property type="entry name" value="Protein kinase-like (PK-like)"/>
    <property type="match status" value="1"/>
</dbReference>
<evidence type="ECO:0000313" key="20">
    <source>
        <dbReference type="Ensembl" id="ENSOMYP00000024584.2"/>
    </source>
</evidence>
<reference evidence="20" key="3">
    <citation type="submission" date="2025-09" db="UniProtKB">
        <authorList>
            <consortium name="Ensembl"/>
        </authorList>
    </citation>
    <scope>IDENTIFICATION</scope>
</reference>
<dbReference type="InterPro" id="IPR011009">
    <property type="entry name" value="Kinase-like_dom_sf"/>
</dbReference>
<evidence type="ECO:0000259" key="19">
    <source>
        <dbReference type="PROSITE" id="PS50011"/>
    </source>
</evidence>
<keyword evidence="11" id="KW-0564">Palmitate</keyword>
<proteinExistence type="predicted"/>
<dbReference type="PANTHER" id="PTHR24418">
    <property type="entry name" value="TYROSINE-PROTEIN KINASE"/>
    <property type="match status" value="1"/>
</dbReference>
<dbReference type="GeneTree" id="ENSGT00940000155462"/>
<dbReference type="Ensembl" id="ENSOMYT00000026922.2">
    <property type="protein sequence ID" value="ENSOMYP00000024584.2"/>
    <property type="gene ID" value="ENSOMYG00000009496.2"/>
</dbReference>
<dbReference type="InterPro" id="IPR001245">
    <property type="entry name" value="Ser-Thr/Tyr_kinase_cat_dom"/>
</dbReference>
<evidence type="ECO:0000256" key="16">
    <source>
        <dbReference type="PROSITE-ProRule" id="PRU10141"/>
    </source>
</evidence>
<protein>
    <recommendedName>
        <fullName evidence="1">non-specific protein-tyrosine kinase</fullName>
        <ecNumber evidence="1">2.7.10.2</ecNumber>
    </recommendedName>
</protein>
<evidence type="ECO:0000256" key="4">
    <source>
        <dbReference type="ARBA" id="ARBA00022679"/>
    </source>
</evidence>
<dbReference type="PRINTS" id="PR00109">
    <property type="entry name" value="TYRKINASE"/>
</dbReference>
<keyword evidence="12" id="KW-0449">Lipoprotein</keyword>
<dbReference type="GO" id="GO:0004715">
    <property type="term" value="F:non-membrane spanning protein tyrosine kinase activity"/>
    <property type="evidence" value="ECO:0007669"/>
    <property type="project" value="UniProtKB-EC"/>
</dbReference>
<evidence type="ECO:0000256" key="8">
    <source>
        <dbReference type="ARBA" id="ARBA00022840"/>
    </source>
</evidence>
<feature type="binding site" evidence="16">
    <location>
        <position position="267"/>
    </location>
    <ligand>
        <name>ATP</name>
        <dbReference type="ChEBI" id="CHEBI:30616"/>
    </ligand>
</feature>
<evidence type="ECO:0000256" key="9">
    <source>
        <dbReference type="ARBA" id="ARBA00022999"/>
    </source>
</evidence>
<dbReference type="Pfam" id="PF00018">
    <property type="entry name" value="SH3_1"/>
    <property type="match status" value="1"/>
</dbReference>
<keyword evidence="5" id="KW-0519">Myristate</keyword>
<evidence type="ECO:0000256" key="11">
    <source>
        <dbReference type="ARBA" id="ARBA00023139"/>
    </source>
</evidence>
<dbReference type="PROSITE" id="PS50011">
    <property type="entry name" value="PROTEIN_KINASE_DOM"/>
    <property type="match status" value="1"/>
</dbReference>
<evidence type="ECO:0000259" key="17">
    <source>
        <dbReference type="PROSITE" id="PS50001"/>
    </source>
</evidence>
<dbReference type="InterPro" id="IPR017441">
    <property type="entry name" value="Protein_kinase_ATP_BS"/>
</dbReference>
<dbReference type="SMART" id="SM00326">
    <property type="entry name" value="SH3"/>
    <property type="match status" value="1"/>
</dbReference>
<evidence type="ECO:0000256" key="13">
    <source>
        <dbReference type="ARBA" id="ARBA00051245"/>
    </source>
</evidence>
<evidence type="ECO:0000256" key="1">
    <source>
        <dbReference type="ARBA" id="ARBA00011903"/>
    </source>
</evidence>
<dbReference type="PRINTS" id="PR00401">
    <property type="entry name" value="SH2DOMAIN"/>
</dbReference>
<dbReference type="InterPro" id="IPR001452">
    <property type="entry name" value="SH3_domain"/>
</dbReference>
<keyword evidence="4" id="KW-0808">Transferase</keyword>
<evidence type="ECO:0000256" key="14">
    <source>
        <dbReference type="PROSITE-ProRule" id="PRU00191"/>
    </source>
</evidence>
<feature type="domain" description="SH2" evidence="17">
    <location>
        <begin position="95"/>
        <end position="214"/>
    </location>
</feature>
<evidence type="ECO:0000256" key="7">
    <source>
        <dbReference type="ARBA" id="ARBA00022777"/>
    </source>
</evidence>
<dbReference type="Gene3D" id="1.10.510.10">
    <property type="entry name" value="Transferase(Phosphotransferase) domain 1"/>
    <property type="match status" value="1"/>
</dbReference>
<feature type="domain" description="Protein kinase" evidence="19">
    <location>
        <begin position="239"/>
        <end position="492"/>
    </location>
</feature>
<dbReference type="PRINTS" id="PR00452">
    <property type="entry name" value="SH3DOMAIN"/>
</dbReference>
<evidence type="ECO:0000256" key="10">
    <source>
        <dbReference type="ARBA" id="ARBA00023137"/>
    </source>
</evidence>
<dbReference type="InterPro" id="IPR008266">
    <property type="entry name" value="Tyr_kinase_AS"/>
</dbReference>
<dbReference type="Gene3D" id="3.30.505.10">
    <property type="entry name" value="SH2 domain"/>
    <property type="match status" value="1"/>
</dbReference>
<keyword evidence="3" id="KW-0597">Phosphoprotein</keyword>
<dbReference type="PROSITE" id="PS00107">
    <property type="entry name" value="PROTEIN_KINASE_ATP"/>
    <property type="match status" value="1"/>
</dbReference>
<dbReference type="InterPro" id="IPR035750">
    <property type="entry name" value="Fyn/Yrk_SH3"/>
</dbReference>
<dbReference type="InterPro" id="IPR020635">
    <property type="entry name" value="Tyr_kinase_cat_dom"/>
</dbReference>
<evidence type="ECO:0000256" key="12">
    <source>
        <dbReference type="ARBA" id="ARBA00023288"/>
    </source>
</evidence>
<reference evidence="20" key="1">
    <citation type="submission" date="2020-07" db="EMBL/GenBank/DDBJ databases">
        <title>A long reads based de novo assembly of the rainbow trout Arlee double haploid line genome.</title>
        <authorList>
            <person name="Gao G."/>
            <person name="Palti Y."/>
        </authorList>
    </citation>
    <scope>NUCLEOTIDE SEQUENCE [LARGE SCALE GENOMIC DNA]</scope>
</reference>
<evidence type="ECO:0000259" key="18">
    <source>
        <dbReference type="PROSITE" id="PS50002"/>
    </source>
</evidence>
<evidence type="ECO:0000256" key="15">
    <source>
        <dbReference type="PROSITE-ProRule" id="PRU00192"/>
    </source>
</evidence>
<dbReference type="InterPro" id="IPR036860">
    <property type="entry name" value="SH2_dom_sf"/>
</dbReference>
<feature type="domain" description="SH3" evidence="18">
    <location>
        <begin position="85"/>
        <end position="146"/>
    </location>
</feature>
<dbReference type="FunFam" id="3.30.200.20:FF:000016">
    <property type="entry name" value="Tyrosine-protein kinase"/>
    <property type="match status" value="1"/>
</dbReference>
<keyword evidence="6 16" id="KW-0547">Nucleotide-binding</keyword>
<sequence>MGCVQCKDKEATKLTDDRDTSISQSAAGYRYGADPTPQHQHYPNFGVTAIPNFNNFQAPVGQGITVFGGVHTSSHTGTLRTRGGTGVTLFVALYDYEARTEDDLSFRKGEKFQIINSTEGDWWDARSLTTGGNGYIPMTHSPPQLCSVGAFSLSIRDWDDVKGDHVKHYKIRKLDSGGYYITTRAQFETLQQLVQHYSGEKRAAGLCCRLVVPCHKGMPRLTDLSVKTKDVWEIPRESLQLIKRLGNGQFGEVWMGTWNGTTKVAVKTLKPGTMSPESFLEEAQIMKKLRHDKLVQLYAVVSEEPIYIVTEYMGKGSLLDFLKDGEGRGLKLPNLVDMAAQVAAGMAYIERMNYIHRDLRSANILVGDNLVCKIADFGLARLIEDNEYTARQGAKFPIKWTAPEAALYGKFTIKSDVWSFGILLTELVTKGRVPYPGMNNREVLEQVERGYRMPCPQDCPISLHELMVQCWKKDAEERPTFEYLQAFLEDYFTATEPQYQPGDNL</sequence>
<dbReference type="InterPro" id="IPR000980">
    <property type="entry name" value="SH2"/>
</dbReference>
<keyword evidence="2 15" id="KW-0728">SH3 domain</keyword>
<dbReference type="Gene3D" id="3.30.200.20">
    <property type="entry name" value="Phosphorylase Kinase, domain 1"/>
    <property type="match status" value="1"/>
</dbReference>
<dbReference type="SUPFAM" id="SSF50044">
    <property type="entry name" value="SH3-domain"/>
    <property type="match status" value="1"/>
</dbReference>
<dbReference type="PROSITE" id="PS50002">
    <property type="entry name" value="SH3"/>
    <property type="match status" value="1"/>
</dbReference>
<dbReference type="PROSITE" id="PS00109">
    <property type="entry name" value="PROTEIN_KINASE_TYR"/>
    <property type="match status" value="1"/>
</dbReference>
<evidence type="ECO:0000256" key="2">
    <source>
        <dbReference type="ARBA" id="ARBA00022443"/>
    </source>
</evidence>
<dbReference type="Pfam" id="PF07714">
    <property type="entry name" value="PK_Tyr_Ser-Thr"/>
    <property type="match status" value="1"/>
</dbReference>
<accession>A0A8C7PM84</accession>
<dbReference type="InterPro" id="IPR036028">
    <property type="entry name" value="SH3-like_dom_sf"/>
</dbReference>
<dbReference type="FunFam" id="2.30.30.40:FF:000182">
    <property type="entry name" value="Tyrosine-protein kinase Fyn"/>
    <property type="match status" value="1"/>
</dbReference>
<comment type="catalytic activity">
    <reaction evidence="13">
        <text>L-tyrosyl-[protein] + ATP = O-phospho-L-tyrosyl-[protein] + ADP + H(+)</text>
        <dbReference type="Rhea" id="RHEA:10596"/>
        <dbReference type="Rhea" id="RHEA-COMP:10136"/>
        <dbReference type="Rhea" id="RHEA-COMP:20101"/>
        <dbReference type="ChEBI" id="CHEBI:15378"/>
        <dbReference type="ChEBI" id="CHEBI:30616"/>
        <dbReference type="ChEBI" id="CHEBI:46858"/>
        <dbReference type="ChEBI" id="CHEBI:61978"/>
        <dbReference type="ChEBI" id="CHEBI:456216"/>
        <dbReference type="EC" id="2.7.10.2"/>
    </reaction>
</comment>
<dbReference type="Gene3D" id="2.30.30.40">
    <property type="entry name" value="SH3 Domains"/>
    <property type="match status" value="1"/>
</dbReference>
<gene>
    <name evidence="20" type="primary">FYN</name>
    <name evidence="20" type="synonym">LOC110522145</name>
</gene>
<keyword evidence="10" id="KW-0829">Tyrosine-protein kinase</keyword>
<keyword evidence="8 16" id="KW-0067">ATP-binding</keyword>
<dbReference type="InterPro" id="IPR050198">
    <property type="entry name" value="Non-receptor_tyrosine_kinases"/>
</dbReference>
<evidence type="ECO:0000256" key="5">
    <source>
        <dbReference type="ARBA" id="ARBA00022707"/>
    </source>
</evidence>
<keyword evidence="21" id="KW-1185">Reference proteome</keyword>
<keyword evidence="9 14" id="KW-0727">SH2 domain</keyword>
<evidence type="ECO:0000313" key="21">
    <source>
        <dbReference type="Proteomes" id="UP000694395"/>
    </source>
</evidence>
<evidence type="ECO:0000256" key="3">
    <source>
        <dbReference type="ARBA" id="ARBA00022553"/>
    </source>
</evidence>
<dbReference type="Proteomes" id="UP000694395">
    <property type="component" value="Chromosome 4"/>
</dbReference>
<dbReference type="PROSITE" id="PS50001">
    <property type="entry name" value="SH2"/>
    <property type="match status" value="1"/>
</dbReference>
<dbReference type="Pfam" id="PF00017">
    <property type="entry name" value="SH2"/>
    <property type="match status" value="1"/>
</dbReference>
<dbReference type="FunFam" id="1.10.510.10:FF:000553">
    <property type="entry name" value="Tyrosine-protein kinase"/>
    <property type="match status" value="1"/>
</dbReference>
<dbReference type="AlphaFoldDB" id="A0A8C7PM84"/>
<dbReference type="GO" id="GO:0005524">
    <property type="term" value="F:ATP binding"/>
    <property type="evidence" value="ECO:0007669"/>
    <property type="project" value="UniProtKB-UniRule"/>
</dbReference>
<dbReference type="InterPro" id="IPR000719">
    <property type="entry name" value="Prot_kinase_dom"/>
</dbReference>
<dbReference type="CDD" id="cd12006">
    <property type="entry name" value="SH3_Fyn_Yrk"/>
    <property type="match status" value="1"/>
</dbReference>
<name>A0A8C7PM84_ONCMY</name>
<dbReference type="SMART" id="SM00219">
    <property type="entry name" value="TyrKc"/>
    <property type="match status" value="1"/>
</dbReference>
<dbReference type="EC" id="2.7.10.2" evidence="1"/>
<organism evidence="20 21">
    <name type="scientific">Oncorhynchus mykiss</name>
    <name type="common">Rainbow trout</name>
    <name type="synonym">Salmo gairdneri</name>
    <dbReference type="NCBI Taxonomy" id="8022"/>
    <lineage>
        <taxon>Eukaryota</taxon>
        <taxon>Metazoa</taxon>
        <taxon>Chordata</taxon>
        <taxon>Craniata</taxon>
        <taxon>Vertebrata</taxon>
        <taxon>Euteleostomi</taxon>
        <taxon>Actinopterygii</taxon>
        <taxon>Neopterygii</taxon>
        <taxon>Teleostei</taxon>
        <taxon>Protacanthopterygii</taxon>
        <taxon>Salmoniformes</taxon>
        <taxon>Salmonidae</taxon>
        <taxon>Salmoninae</taxon>
        <taxon>Oncorhynchus</taxon>
    </lineage>
</organism>